<comment type="catalytic activity">
    <reaction evidence="1">
        <text>ATP + protein L-histidine = ADP + protein N-phospho-L-histidine.</text>
        <dbReference type="EC" id="2.7.13.3"/>
    </reaction>
</comment>
<dbReference type="Pfam" id="PF00512">
    <property type="entry name" value="HisKA"/>
    <property type="match status" value="1"/>
</dbReference>
<dbReference type="InterPro" id="IPR036890">
    <property type="entry name" value="HATPase_C_sf"/>
</dbReference>
<dbReference type="Gene3D" id="1.10.287.130">
    <property type="match status" value="1"/>
</dbReference>
<evidence type="ECO:0000256" key="7">
    <source>
        <dbReference type="ARBA" id="ARBA00023136"/>
    </source>
</evidence>
<evidence type="ECO:0000256" key="3">
    <source>
        <dbReference type="ARBA" id="ARBA00022553"/>
    </source>
</evidence>
<dbReference type="InterPro" id="IPR004358">
    <property type="entry name" value="Sig_transdc_His_kin-like_C"/>
</dbReference>
<evidence type="ECO:0000256" key="4">
    <source>
        <dbReference type="ARBA" id="ARBA00022679"/>
    </source>
</evidence>
<keyword evidence="7" id="KW-0472">Membrane</keyword>
<reference evidence="9" key="1">
    <citation type="submission" date="2020-05" db="EMBL/GenBank/DDBJ databases">
        <authorList>
            <person name="Chiriac C."/>
            <person name="Salcher M."/>
            <person name="Ghai R."/>
            <person name="Kavagutti S V."/>
        </authorList>
    </citation>
    <scope>NUCLEOTIDE SEQUENCE</scope>
</reference>
<dbReference type="Gene3D" id="3.30.450.20">
    <property type="entry name" value="PAS domain"/>
    <property type="match status" value="1"/>
</dbReference>
<dbReference type="Pfam" id="PF13185">
    <property type="entry name" value="GAF_2"/>
    <property type="match status" value="1"/>
</dbReference>
<keyword evidence="3" id="KW-0597">Phosphoprotein</keyword>
<dbReference type="InterPro" id="IPR000014">
    <property type="entry name" value="PAS"/>
</dbReference>
<dbReference type="InterPro" id="IPR035965">
    <property type="entry name" value="PAS-like_dom_sf"/>
</dbReference>
<keyword evidence="4" id="KW-0808">Transferase</keyword>
<evidence type="ECO:0000313" key="9">
    <source>
        <dbReference type="EMBL" id="CAB4883857.1"/>
    </source>
</evidence>
<dbReference type="Gene3D" id="3.30.565.10">
    <property type="entry name" value="Histidine kinase-like ATPase, C-terminal domain"/>
    <property type="match status" value="1"/>
</dbReference>
<dbReference type="NCBIfam" id="TIGR00229">
    <property type="entry name" value="sensory_box"/>
    <property type="match status" value="1"/>
</dbReference>
<keyword evidence="6" id="KW-0902">Two-component regulatory system</keyword>
<dbReference type="FunFam" id="1.10.287.130:FF:000001">
    <property type="entry name" value="Two-component sensor histidine kinase"/>
    <property type="match status" value="1"/>
</dbReference>
<dbReference type="InterPro" id="IPR003594">
    <property type="entry name" value="HATPase_dom"/>
</dbReference>
<name>A0A6J7EKD7_9ZZZZ</name>
<dbReference type="CDD" id="cd00082">
    <property type="entry name" value="HisKA"/>
    <property type="match status" value="1"/>
</dbReference>
<dbReference type="InterPro" id="IPR050736">
    <property type="entry name" value="Sensor_HK_Regulatory"/>
</dbReference>
<proteinExistence type="predicted"/>
<dbReference type="PANTHER" id="PTHR43711">
    <property type="entry name" value="TWO-COMPONENT HISTIDINE KINASE"/>
    <property type="match status" value="1"/>
</dbReference>
<evidence type="ECO:0000256" key="5">
    <source>
        <dbReference type="ARBA" id="ARBA00022777"/>
    </source>
</evidence>
<dbReference type="SUPFAM" id="SSF55874">
    <property type="entry name" value="ATPase domain of HSP90 chaperone/DNA topoisomerase II/histidine kinase"/>
    <property type="match status" value="1"/>
</dbReference>
<accession>A0A6J7EKD7</accession>
<dbReference type="AlphaFoldDB" id="A0A6J7EKD7"/>
<dbReference type="FunFam" id="3.30.565.10:FF:000006">
    <property type="entry name" value="Sensor histidine kinase WalK"/>
    <property type="match status" value="1"/>
</dbReference>
<feature type="domain" description="Histidine kinase" evidence="8">
    <location>
        <begin position="367"/>
        <end position="584"/>
    </location>
</feature>
<dbReference type="PROSITE" id="PS50109">
    <property type="entry name" value="HIS_KIN"/>
    <property type="match status" value="1"/>
</dbReference>
<dbReference type="EMBL" id="CAFBLP010000047">
    <property type="protein sequence ID" value="CAB4883857.1"/>
    <property type="molecule type" value="Genomic_DNA"/>
</dbReference>
<dbReference type="Pfam" id="PF13188">
    <property type="entry name" value="PAS_8"/>
    <property type="match status" value="1"/>
</dbReference>
<dbReference type="CDD" id="cd00130">
    <property type="entry name" value="PAS"/>
    <property type="match status" value="1"/>
</dbReference>
<dbReference type="EC" id="2.7.13.3" evidence="2"/>
<keyword evidence="5" id="KW-0418">Kinase</keyword>
<sequence length="599" mass="65533">MPDNLENRPVTAADLESTKRLLNAVTTVAGLLHSNVGPTELFEPLLADLLALSGSEYGYIAEVLYDVAGDPYLQTRAITDITWDDSTRRLFDEHVVHGEGLQFRNLDSLFGWGLREGGRVVVANDVATDARCVGRPAGHPALTSFLGIPIMAGKELVGQIGVANRSAGYDDDILAYLEPFVVAVGNLISGHRAHRTRQLAELTLRERTSEMNAFLANLQIGTLFVDDDMRILFANQTFCRMFGYKMPPEELAGLPTSMIRAQAERAVSDGEAFGRSIATNYKDNLERVGELIRMADGRLLGRDYATVRLMGGRKAHLWAYSDLTQRAQHDEDGRLTLQHERELRAATEEQNQRLSDIDEMRAHFMATVSHELRTPLTAIAGFAELLLDDQPSSPQQQREFVEIISRNSQRMLEMVESLLLMARLEGGGLGIEIRPTPLAGLVREVMATFAPEAAKKHVELLVSLSDSLAPAMIDPGRMDEVMRNLISNAVKFTPEGGWVSVTTRRWGDCWEIEVADNGIGVPAADIDRLFDRFYRGSNIRPGQHPGSGLGLAIARSIVELHGGSISATSGTLGAVFTVRLSDQSQAAGSADSSTGIGDR</sequence>
<dbReference type="SUPFAM" id="SSF55785">
    <property type="entry name" value="PYP-like sensor domain (PAS domain)"/>
    <property type="match status" value="1"/>
</dbReference>
<dbReference type="SMART" id="SM00388">
    <property type="entry name" value="HisKA"/>
    <property type="match status" value="1"/>
</dbReference>
<dbReference type="InterPro" id="IPR005467">
    <property type="entry name" value="His_kinase_dom"/>
</dbReference>
<evidence type="ECO:0000256" key="2">
    <source>
        <dbReference type="ARBA" id="ARBA00012438"/>
    </source>
</evidence>
<dbReference type="CDD" id="cd00075">
    <property type="entry name" value="HATPase"/>
    <property type="match status" value="1"/>
</dbReference>
<dbReference type="SUPFAM" id="SSF55781">
    <property type="entry name" value="GAF domain-like"/>
    <property type="match status" value="1"/>
</dbReference>
<evidence type="ECO:0000256" key="6">
    <source>
        <dbReference type="ARBA" id="ARBA00023012"/>
    </source>
</evidence>
<dbReference type="PANTHER" id="PTHR43711:SF1">
    <property type="entry name" value="HISTIDINE KINASE 1"/>
    <property type="match status" value="1"/>
</dbReference>
<organism evidence="9">
    <name type="scientific">freshwater metagenome</name>
    <dbReference type="NCBI Taxonomy" id="449393"/>
    <lineage>
        <taxon>unclassified sequences</taxon>
        <taxon>metagenomes</taxon>
        <taxon>ecological metagenomes</taxon>
    </lineage>
</organism>
<evidence type="ECO:0000259" key="8">
    <source>
        <dbReference type="PROSITE" id="PS50109"/>
    </source>
</evidence>
<dbReference type="InterPro" id="IPR029016">
    <property type="entry name" value="GAF-like_dom_sf"/>
</dbReference>
<dbReference type="Gene3D" id="3.30.450.40">
    <property type="match status" value="1"/>
</dbReference>
<dbReference type="Pfam" id="PF02518">
    <property type="entry name" value="HATPase_c"/>
    <property type="match status" value="1"/>
</dbReference>
<dbReference type="PRINTS" id="PR00344">
    <property type="entry name" value="BCTRLSENSOR"/>
</dbReference>
<protein>
    <recommendedName>
        <fullName evidence="2">histidine kinase</fullName>
        <ecNumber evidence="2">2.7.13.3</ecNumber>
    </recommendedName>
</protein>
<dbReference type="SMART" id="SM00091">
    <property type="entry name" value="PAS"/>
    <property type="match status" value="1"/>
</dbReference>
<dbReference type="GO" id="GO:0000155">
    <property type="term" value="F:phosphorelay sensor kinase activity"/>
    <property type="evidence" value="ECO:0007669"/>
    <property type="project" value="InterPro"/>
</dbReference>
<gene>
    <name evidence="9" type="ORF">UFOPK3376_01855</name>
</gene>
<dbReference type="SMART" id="SM00387">
    <property type="entry name" value="HATPase_c"/>
    <property type="match status" value="1"/>
</dbReference>
<dbReference type="InterPro" id="IPR036097">
    <property type="entry name" value="HisK_dim/P_sf"/>
</dbReference>
<evidence type="ECO:0000256" key="1">
    <source>
        <dbReference type="ARBA" id="ARBA00000085"/>
    </source>
</evidence>
<dbReference type="SUPFAM" id="SSF47384">
    <property type="entry name" value="Homodimeric domain of signal transducing histidine kinase"/>
    <property type="match status" value="1"/>
</dbReference>
<dbReference type="InterPro" id="IPR003661">
    <property type="entry name" value="HisK_dim/P_dom"/>
</dbReference>
<dbReference type="InterPro" id="IPR003018">
    <property type="entry name" value="GAF"/>
</dbReference>